<accession>A0A8S1IPY1</accession>
<dbReference type="Gene3D" id="3.10.110.10">
    <property type="entry name" value="Ubiquitin Conjugating Enzyme"/>
    <property type="match status" value="1"/>
</dbReference>
<evidence type="ECO:0000256" key="2">
    <source>
        <dbReference type="ARBA" id="ARBA00022786"/>
    </source>
</evidence>
<dbReference type="PROSITE" id="PS00183">
    <property type="entry name" value="UBC_1"/>
    <property type="match status" value="1"/>
</dbReference>
<comment type="caution">
    <text evidence="7">The sequence shown here is derived from an EMBL/GenBank/DDBJ whole genome shotgun (WGS) entry which is preliminary data.</text>
</comment>
<reference evidence="7" key="1">
    <citation type="submission" date="2020-12" db="EMBL/GenBank/DDBJ databases">
        <authorList>
            <person name="Iha C."/>
        </authorList>
    </citation>
    <scope>NUCLEOTIDE SEQUENCE</scope>
</reference>
<evidence type="ECO:0000256" key="1">
    <source>
        <dbReference type="ARBA" id="ARBA00022679"/>
    </source>
</evidence>
<dbReference type="SMART" id="SM00212">
    <property type="entry name" value="UBCc"/>
    <property type="match status" value="1"/>
</dbReference>
<protein>
    <recommendedName>
        <fullName evidence="6">UBC core domain-containing protein</fullName>
    </recommendedName>
</protein>
<dbReference type="InterPro" id="IPR023313">
    <property type="entry name" value="UBQ-conjugating_AS"/>
</dbReference>
<evidence type="ECO:0000313" key="7">
    <source>
        <dbReference type="EMBL" id="CAD7697195.1"/>
    </source>
</evidence>
<dbReference type="EMBL" id="CAJHUC010000624">
    <property type="protein sequence ID" value="CAD7697195.1"/>
    <property type="molecule type" value="Genomic_DNA"/>
</dbReference>
<dbReference type="Pfam" id="PF00179">
    <property type="entry name" value="UQ_con"/>
    <property type="match status" value="1"/>
</dbReference>
<dbReference type="FunFam" id="3.10.110.10:FF:000002">
    <property type="entry name" value="Ubiquitin-conjugating enzyme E2 D3"/>
    <property type="match status" value="1"/>
</dbReference>
<keyword evidence="1" id="KW-0808">Transferase</keyword>
<name>A0A8S1IPY1_9CHLO</name>
<evidence type="ECO:0000313" key="8">
    <source>
        <dbReference type="Proteomes" id="UP000708148"/>
    </source>
</evidence>
<organism evidence="7 8">
    <name type="scientific">Ostreobium quekettii</name>
    <dbReference type="NCBI Taxonomy" id="121088"/>
    <lineage>
        <taxon>Eukaryota</taxon>
        <taxon>Viridiplantae</taxon>
        <taxon>Chlorophyta</taxon>
        <taxon>core chlorophytes</taxon>
        <taxon>Ulvophyceae</taxon>
        <taxon>TCBD clade</taxon>
        <taxon>Bryopsidales</taxon>
        <taxon>Ostreobineae</taxon>
        <taxon>Ostreobiaceae</taxon>
        <taxon>Ostreobium</taxon>
    </lineage>
</organism>
<gene>
    <name evidence="7" type="ORF">OSTQU699_LOCUS2556</name>
</gene>
<dbReference type="PROSITE" id="PS50127">
    <property type="entry name" value="UBC_2"/>
    <property type="match status" value="1"/>
</dbReference>
<keyword evidence="4" id="KW-0547">Nucleotide-binding</keyword>
<dbReference type="GO" id="GO:0005524">
    <property type="term" value="F:ATP binding"/>
    <property type="evidence" value="ECO:0007669"/>
    <property type="project" value="UniProtKB-UniRule"/>
</dbReference>
<comment type="similarity">
    <text evidence="4">Belongs to the ubiquitin-conjugating enzyme family.</text>
</comment>
<evidence type="ECO:0000256" key="4">
    <source>
        <dbReference type="RuleBase" id="RU362109"/>
    </source>
</evidence>
<dbReference type="InterPro" id="IPR016135">
    <property type="entry name" value="UBQ-conjugating_enzyme/RWD"/>
</dbReference>
<dbReference type="InterPro" id="IPR000608">
    <property type="entry name" value="UBC"/>
</dbReference>
<dbReference type="SUPFAM" id="SSF54495">
    <property type="entry name" value="UBC-like"/>
    <property type="match status" value="1"/>
</dbReference>
<feature type="region of interest" description="Disordered" evidence="5">
    <location>
        <begin position="1"/>
        <end position="23"/>
    </location>
</feature>
<proteinExistence type="inferred from homology"/>
<dbReference type="AlphaFoldDB" id="A0A8S1IPY1"/>
<dbReference type="GO" id="GO:0016740">
    <property type="term" value="F:transferase activity"/>
    <property type="evidence" value="ECO:0007669"/>
    <property type="project" value="UniProtKB-KW"/>
</dbReference>
<keyword evidence="8" id="KW-1185">Reference proteome</keyword>
<evidence type="ECO:0000256" key="3">
    <source>
        <dbReference type="PROSITE-ProRule" id="PRU10133"/>
    </source>
</evidence>
<dbReference type="CDD" id="cd23793">
    <property type="entry name" value="UBCc_UBE2E"/>
    <property type="match status" value="1"/>
</dbReference>
<dbReference type="PANTHER" id="PTHR24068">
    <property type="entry name" value="UBIQUITIN-CONJUGATING ENZYME E2"/>
    <property type="match status" value="1"/>
</dbReference>
<sequence length="173" mass="19091">MPRASAPSADGRGDAERRGRAACGAPSLRRIQKELAEICLDPPANCTAGPKEDNLYEWTSSLQGPDGTPYAGGIFFLDIHFPTDYPFRAPKVVFKTRIYHCNVNNSGQICLDVLKDQWSPALTVSKILLSVSALLSEPNPHDPLVPNIAQELLSDREEHDRVAAEWTKRYAMS</sequence>
<feature type="active site" description="Glycyl thioester intermediate" evidence="3">
    <location>
        <position position="110"/>
    </location>
</feature>
<evidence type="ECO:0000256" key="5">
    <source>
        <dbReference type="SAM" id="MobiDB-lite"/>
    </source>
</evidence>
<evidence type="ECO:0000259" key="6">
    <source>
        <dbReference type="PROSITE" id="PS50127"/>
    </source>
</evidence>
<keyword evidence="2 4" id="KW-0833">Ubl conjugation pathway</keyword>
<feature type="domain" description="UBC core" evidence="6">
    <location>
        <begin position="26"/>
        <end position="172"/>
    </location>
</feature>
<keyword evidence="4" id="KW-0067">ATP-binding</keyword>
<dbReference type="Proteomes" id="UP000708148">
    <property type="component" value="Unassembled WGS sequence"/>
</dbReference>
<dbReference type="OrthoDB" id="7851174at2759"/>